<protein>
    <submittedName>
        <fullName evidence="1">Uncharacterized protein</fullName>
    </submittedName>
</protein>
<dbReference type="Proteomes" id="UP000240259">
    <property type="component" value="Unassembled WGS sequence"/>
</dbReference>
<evidence type="ECO:0000313" key="2">
    <source>
        <dbReference type="Proteomes" id="UP000240259"/>
    </source>
</evidence>
<gene>
    <name evidence="1" type="ORF">C9427_31060</name>
</gene>
<evidence type="ECO:0000313" key="1">
    <source>
        <dbReference type="EMBL" id="PTE06511.1"/>
    </source>
</evidence>
<comment type="caution">
    <text evidence="1">The sequence shown here is derived from an EMBL/GenBank/DDBJ whole genome shotgun (WGS) entry which is preliminary data.</text>
</comment>
<accession>A0A2T4ILJ8</accession>
<sequence length="66" mass="7222">MKLLLQSGSGSVISSRISAARHAKGRLAVDVLAGLLERRREDTSKHILVEPYLQVDRWPLVGAGRS</sequence>
<organism evidence="1 2">
    <name type="scientific">Mesorhizobium helmanticense</name>
    <dbReference type="NCBI Taxonomy" id="1776423"/>
    <lineage>
        <taxon>Bacteria</taxon>
        <taxon>Pseudomonadati</taxon>
        <taxon>Pseudomonadota</taxon>
        <taxon>Alphaproteobacteria</taxon>
        <taxon>Hyphomicrobiales</taxon>
        <taxon>Phyllobacteriaceae</taxon>
        <taxon>Mesorhizobium</taxon>
    </lineage>
</organism>
<proteinExistence type="predicted"/>
<dbReference type="EMBL" id="PZJX01000064">
    <property type="protein sequence ID" value="PTE06511.1"/>
    <property type="molecule type" value="Genomic_DNA"/>
</dbReference>
<dbReference type="AlphaFoldDB" id="A0A2T4ILJ8"/>
<reference evidence="1 2" key="1">
    <citation type="submission" date="2018-03" db="EMBL/GenBank/DDBJ databases">
        <title>Genome sequence of the symbiotic type strain Mesorhizobium helmanticense CSLC115NT isolated from Lotus corniculatus nodules.</title>
        <authorList>
            <person name="Sannazzaro A.I."/>
            <person name="Torres Tejerizo G.A."/>
            <person name="Dip D."/>
            <person name="Caballero M."/>
            <person name="Pistorio M."/>
            <person name="Estrella M.J."/>
        </authorList>
    </citation>
    <scope>NUCLEOTIDE SEQUENCE [LARGE SCALE GENOMIC DNA]</scope>
    <source>
        <strain evidence="1 2">CSLC115N</strain>
    </source>
</reference>
<keyword evidence="2" id="KW-1185">Reference proteome</keyword>
<name>A0A2T4ILJ8_9HYPH</name>